<dbReference type="STRING" id="655353.SAMN04488056_101168"/>
<feature type="transmembrane region" description="Helical" evidence="5">
    <location>
        <begin position="111"/>
        <end position="129"/>
    </location>
</feature>
<keyword evidence="3 5" id="KW-1133">Transmembrane helix</keyword>
<dbReference type="Pfam" id="PF03595">
    <property type="entry name" value="SLAC1"/>
    <property type="match status" value="1"/>
</dbReference>
<evidence type="ECO:0000256" key="5">
    <source>
        <dbReference type="SAM" id="Phobius"/>
    </source>
</evidence>
<feature type="transmembrane region" description="Helical" evidence="5">
    <location>
        <begin position="164"/>
        <end position="191"/>
    </location>
</feature>
<proteinExistence type="predicted"/>
<gene>
    <name evidence="6" type="ORF">SAMN04488056_101168</name>
</gene>
<name>A0A1I4ZP82_9HYPH</name>
<dbReference type="InterPro" id="IPR038665">
    <property type="entry name" value="Voltage-dep_anion_channel_sf"/>
</dbReference>
<evidence type="ECO:0000313" key="7">
    <source>
        <dbReference type="Proteomes" id="UP000199236"/>
    </source>
</evidence>
<feature type="transmembrane region" description="Helical" evidence="5">
    <location>
        <begin position="47"/>
        <end position="72"/>
    </location>
</feature>
<comment type="subcellular location">
    <subcellularLocation>
        <location evidence="1">Membrane</location>
        <topology evidence="1">Multi-pass membrane protein</topology>
    </subcellularLocation>
</comment>
<feature type="transmembrane region" description="Helical" evidence="5">
    <location>
        <begin position="227"/>
        <end position="248"/>
    </location>
</feature>
<dbReference type="InterPro" id="IPR052951">
    <property type="entry name" value="Tellurite_res_ion_channel"/>
</dbReference>
<evidence type="ECO:0000313" key="6">
    <source>
        <dbReference type="EMBL" id="SFN52065.1"/>
    </source>
</evidence>
<feature type="transmembrane region" description="Helical" evidence="5">
    <location>
        <begin position="84"/>
        <end position="105"/>
    </location>
</feature>
<dbReference type="CDD" id="cd09325">
    <property type="entry name" value="TDT_C4-dicarb_trans"/>
    <property type="match status" value="1"/>
</dbReference>
<dbReference type="GO" id="GO:0046583">
    <property type="term" value="F:monoatomic cation efflux transmembrane transporter activity"/>
    <property type="evidence" value="ECO:0007669"/>
    <property type="project" value="TreeGrafter"/>
</dbReference>
<dbReference type="AlphaFoldDB" id="A0A1I4ZP82"/>
<sequence length="331" mass="35484">MPSLPFLQPCRCIMASSYFRPTSLPTPLAGLALGIGSLGWCLENTGLFTGMAATTGAILSGILLALLLVKFLRAPNLLKDELKHPVIGSILPTYSMALMLVSAAISGRVGTGLWLLAVSLHIILLLIFFWERGKSFRLPQLVPSWYIPPVGIIVADLTSPGGSWAGLAMALFWFGLISYAIMLPVMIYRLIFEPEVPDAAKPTIAILAAPASLSLAGYLAISPAPSGLLVLMLLGIAILMTAITYLGFIRLLRLPFSPGYASFTFPMVIGATALFKSVPFLAQWGASDGTVATLLWLARLELIGATLVVGYVCWCYARFFLAKQAKPANNH</sequence>
<dbReference type="PANTHER" id="PTHR37955">
    <property type="entry name" value="TELLURITE RESISTANCE PROTEIN TEHA"/>
    <property type="match status" value="1"/>
</dbReference>
<reference evidence="6 7" key="1">
    <citation type="submission" date="2016-10" db="EMBL/GenBank/DDBJ databases">
        <authorList>
            <person name="de Groot N.N."/>
        </authorList>
    </citation>
    <scope>NUCLEOTIDE SEQUENCE [LARGE SCALE GENOMIC DNA]</scope>
    <source>
        <strain evidence="6 7">CGMCC 1.9157</strain>
    </source>
</reference>
<accession>A0A1I4ZP82</accession>
<organism evidence="6 7">
    <name type="scientific">Cohaesibacter marisflavi</name>
    <dbReference type="NCBI Taxonomy" id="655353"/>
    <lineage>
        <taxon>Bacteria</taxon>
        <taxon>Pseudomonadati</taxon>
        <taxon>Pseudomonadota</taxon>
        <taxon>Alphaproteobacteria</taxon>
        <taxon>Hyphomicrobiales</taxon>
        <taxon>Cohaesibacteraceae</taxon>
    </lineage>
</organism>
<feature type="transmembrane region" description="Helical" evidence="5">
    <location>
        <begin position="203"/>
        <end position="221"/>
    </location>
</feature>
<feature type="transmembrane region" description="Helical" evidence="5">
    <location>
        <begin position="260"/>
        <end position="282"/>
    </location>
</feature>
<evidence type="ECO:0000256" key="1">
    <source>
        <dbReference type="ARBA" id="ARBA00004141"/>
    </source>
</evidence>
<protein>
    <submittedName>
        <fullName evidence="6">Tellurite resistance protein TehA</fullName>
    </submittedName>
</protein>
<keyword evidence="4 5" id="KW-0472">Membrane</keyword>
<evidence type="ECO:0000256" key="3">
    <source>
        <dbReference type="ARBA" id="ARBA00022989"/>
    </source>
</evidence>
<dbReference type="EMBL" id="FOVR01000001">
    <property type="protein sequence ID" value="SFN52065.1"/>
    <property type="molecule type" value="Genomic_DNA"/>
</dbReference>
<dbReference type="GO" id="GO:0005886">
    <property type="term" value="C:plasma membrane"/>
    <property type="evidence" value="ECO:0007669"/>
    <property type="project" value="TreeGrafter"/>
</dbReference>
<dbReference type="InterPro" id="IPR004695">
    <property type="entry name" value="SLAC1/Mae1/Ssu1/TehA"/>
</dbReference>
<keyword evidence="2 5" id="KW-0812">Transmembrane</keyword>
<dbReference type="Proteomes" id="UP000199236">
    <property type="component" value="Unassembled WGS sequence"/>
</dbReference>
<evidence type="ECO:0000256" key="4">
    <source>
        <dbReference type="ARBA" id="ARBA00023136"/>
    </source>
</evidence>
<feature type="transmembrane region" description="Helical" evidence="5">
    <location>
        <begin position="302"/>
        <end position="321"/>
    </location>
</feature>
<dbReference type="PANTHER" id="PTHR37955:SF1">
    <property type="entry name" value="DEP DOMAIN-CONTAINING PROTEIN"/>
    <property type="match status" value="1"/>
</dbReference>
<evidence type="ECO:0000256" key="2">
    <source>
        <dbReference type="ARBA" id="ARBA00022692"/>
    </source>
</evidence>
<dbReference type="Gene3D" id="1.50.10.150">
    <property type="entry name" value="Voltage-dependent anion channel"/>
    <property type="match status" value="1"/>
</dbReference>
<keyword evidence="7" id="KW-1185">Reference proteome</keyword>